<dbReference type="RefSeq" id="WP_219479592.1">
    <property type="nucleotide sequence ID" value="NZ_JAHXCT010000002.1"/>
</dbReference>
<dbReference type="Pfam" id="PF00149">
    <property type="entry name" value="Metallophos"/>
    <property type="match status" value="1"/>
</dbReference>
<dbReference type="PANTHER" id="PTHR11575">
    <property type="entry name" value="5'-NUCLEOTIDASE-RELATED"/>
    <property type="match status" value="1"/>
</dbReference>
<dbReference type="PROSITE" id="PS00786">
    <property type="entry name" value="5_NUCLEOTIDASE_2"/>
    <property type="match status" value="1"/>
</dbReference>
<comment type="similarity">
    <text evidence="1">Belongs to the 5'-nucleotidase family.</text>
</comment>
<accession>A0ABS6YAS5</accession>
<protein>
    <submittedName>
        <fullName evidence="4">Metallophosphatase</fullName>
    </submittedName>
</protein>
<evidence type="ECO:0000313" key="5">
    <source>
        <dbReference type="Proteomes" id="UP000788426"/>
    </source>
</evidence>
<evidence type="ECO:0000256" key="1">
    <source>
        <dbReference type="ARBA" id="ARBA00006654"/>
    </source>
</evidence>
<feature type="domain" description="Calcineurin-like phosphoesterase" evidence="3">
    <location>
        <begin position="38"/>
        <end position="254"/>
    </location>
</feature>
<evidence type="ECO:0000259" key="3">
    <source>
        <dbReference type="Pfam" id="PF00149"/>
    </source>
</evidence>
<feature type="chain" id="PRO_5046465705" evidence="2">
    <location>
        <begin position="22"/>
        <end position="294"/>
    </location>
</feature>
<evidence type="ECO:0000256" key="2">
    <source>
        <dbReference type="SAM" id="SignalP"/>
    </source>
</evidence>
<organism evidence="4 5">
    <name type="scientific">Hoylesella nanceiensis</name>
    <dbReference type="NCBI Taxonomy" id="425941"/>
    <lineage>
        <taxon>Bacteria</taxon>
        <taxon>Pseudomonadati</taxon>
        <taxon>Bacteroidota</taxon>
        <taxon>Bacteroidia</taxon>
        <taxon>Bacteroidales</taxon>
        <taxon>Prevotellaceae</taxon>
        <taxon>Hoylesella</taxon>
    </lineage>
</organism>
<dbReference type="CDD" id="cd00845">
    <property type="entry name" value="MPP_UshA_N_like"/>
    <property type="match status" value="1"/>
</dbReference>
<gene>
    <name evidence="4" type="ORF">KZO38_02590</name>
</gene>
<dbReference type="PANTHER" id="PTHR11575:SF24">
    <property type="entry name" value="5'-NUCLEOTIDASE"/>
    <property type="match status" value="1"/>
</dbReference>
<reference evidence="4 5" key="1">
    <citation type="submission" date="2021-07" db="EMBL/GenBank/DDBJ databases">
        <title>Genomic diversity and antimicrobial resistance of Prevotella spp. isolated from chronic lung disease airways.</title>
        <authorList>
            <person name="Webb K.A."/>
            <person name="Olagoke O.S."/>
            <person name="Baird T."/>
            <person name="Neill J."/>
            <person name="Pham A."/>
            <person name="Wells T.J."/>
            <person name="Ramsay K.A."/>
            <person name="Bell S.C."/>
            <person name="Sarovich D.S."/>
            <person name="Price E.P."/>
        </authorList>
    </citation>
    <scope>NUCLEOTIDE SEQUENCE [LARGE SCALE GENOMIC DNA]</scope>
    <source>
        <strain evidence="4 5">SCHI0011.S.12</strain>
    </source>
</reference>
<dbReference type="InterPro" id="IPR006146">
    <property type="entry name" value="5'-Nucleotdase_CS"/>
</dbReference>
<feature type="signal peptide" evidence="2">
    <location>
        <begin position="1"/>
        <end position="21"/>
    </location>
</feature>
<proteinExistence type="inferred from homology"/>
<dbReference type="Proteomes" id="UP000788426">
    <property type="component" value="Unassembled WGS sequence"/>
</dbReference>
<sequence>MKKLIIALSLAATFAATRSEAQTNSPAKSAEKGTKELVILHTNDTHSCIYPLNPQLADTLKAGRGGFLRRIAMLKEERKKNPDLLLFDSGDFSQGSPYYTLFKGDVEIGLMNKMHYDAVTIGNHEFDFGLKNMERLFKKANFPIVCANYDFTGTPLAKIVKPYVVLKRKGIKIGVFGLAPQLDGLVDAKNYETVRYINPITATNEVVSTLKNKEKCDLIICISHLGWTEKTMNDQILIPQTRYVDLVLGGHSHTFFETLRTHKDLDNNTVYNDQNGKSGIFIGKITLQMAKNKR</sequence>
<dbReference type="InterPro" id="IPR004843">
    <property type="entry name" value="Calcineurin-like_PHP"/>
</dbReference>
<evidence type="ECO:0000313" key="4">
    <source>
        <dbReference type="EMBL" id="MBW4768647.1"/>
    </source>
</evidence>
<comment type="caution">
    <text evidence="4">The sequence shown here is derived from an EMBL/GenBank/DDBJ whole genome shotgun (WGS) entry which is preliminary data.</text>
</comment>
<keyword evidence="2" id="KW-0732">Signal</keyword>
<dbReference type="InterPro" id="IPR006179">
    <property type="entry name" value="5_nucleotidase/apyrase"/>
</dbReference>
<name>A0ABS6YAS5_9BACT</name>
<dbReference type="EMBL" id="JAHXCT010000002">
    <property type="protein sequence ID" value="MBW4768647.1"/>
    <property type="molecule type" value="Genomic_DNA"/>
</dbReference>
<keyword evidence="5" id="KW-1185">Reference proteome</keyword>